<dbReference type="InterPro" id="IPR041925">
    <property type="entry name" value="CT_Formate-Dh_H"/>
</dbReference>
<reference evidence="7 8" key="1">
    <citation type="journal article" date="2016" name="Nat. Commun.">
        <title>Thousands of microbial genomes shed light on interconnected biogeochemical processes in an aquifer system.</title>
        <authorList>
            <person name="Anantharaman K."/>
            <person name="Brown C.T."/>
            <person name="Hug L.A."/>
            <person name="Sharon I."/>
            <person name="Castelle C.J."/>
            <person name="Probst A.J."/>
            <person name="Thomas B.C."/>
            <person name="Singh A."/>
            <person name="Wilkins M.J."/>
            <person name="Karaoz U."/>
            <person name="Brodie E.L."/>
            <person name="Williams K.H."/>
            <person name="Hubbard S.S."/>
            <person name="Banfield J.F."/>
        </authorList>
    </citation>
    <scope>NUCLEOTIDE SEQUENCE [LARGE SCALE GENOMIC DNA]</scope>
</reference>
<dbReference type="AlphaFoldDB" id="A0A1F2UL63"/>
<comment type="caution">
    <text evidence="7">The sequence shown here is derived from an EMBL/GenBank/DDBJ whole genome shotgun (WGS) entry which is preliminary data.</text>
</comment>
<protein>
    <submittedName>
        <fullName evidence="7">Formate dehydrogenase subunit alpha</fullName>
    </submittedName>
</protein>
<proteinExistence type="predicted"/>
<dbReference type="GO" id="GO:0008863">
    <property type="term" value="F:formate dehydrogenase (NAD+) activity"/>
    <property type="evidence" value="ECO:0007669"/>
    <property type="project" value="InterPro"/>
</dbReference>
<dbReference type="GO" id="GO:0046872">
    <property type="term" value="F:metal ion binding"/>
    <property type="evidence" value="ECO:0007669"/>
    <property type="project" value="UniProtKB-KW"/>
</dbReference>
<organism evidence="7 8">
    <name type="scientific">Candidatus Aquicultor primus</name>
    <dbReference type="NCBI Taxonomy" id="1797195"/>
    <lineage>
        <taxon>Bacteria</taxon>
        <taxon>Bacillati</taxon>
        <taxon>Actinomycetota</taxon>
        <taxon>Candidatus Aquicultoria</taxon>
        <taxon>Candidatus Aquicultorales</taxon>
        <taxon>Candidatus Aquicultoraceae</taxon>
        <taxon>Candidatus Aquicultor</taxon>
    </lineage>
</organism>
<dbReference type="CDD" id="cd02790">
    <property type="entry name" value="MopB_CT_Formate-Dh_H"/>
    <property type="match status" value="1"/>
</dbReference>
<dbReference type="Gene3D" id="2.40.40.20">
    <property type="match status" value="1"/>
</dbReference>
<evidence type="ECO:0000256" key="2">
    <source>
        <dbReference type="ARBA" id="ARBA00023002"/>
    </source>
</evidence>
<keyword evidence="1" id="KW-0479">Metal-binding</keyword>
<feature type="domain" description="Molybdopterin oxidoreductase" evidence="5">
    <location>
        <begin position="1"/>
        <end position="329"/>
    </location>
</feature>
<dbReference type="Pfam" id="PF01568">
    <property type="entry name" value="Molydop_binding"/>
    <property type="match status" value="1"/>
</dbReference>
<dbReference type="Proteomes" id="UP000178086">
    <property type="component" value="Unassembled WGS sequence"/>
</dbReference>
<dbReference type="GO" id="GO:0003954">
    <property type="term" value="F:NADH dehydrogenase activity"/>
    <property type="evidence" value="ECO:0007669"/>
    <property type="project" value="TreeGrafter"/>
</dbReference>
<dbReference type="InterPro" id="IPR050123">
    <property type="entry name" value="Prok_molybdopt-oxidoreductase"/>
</dbReference>
<dbReference type="GO" id="GO:0043546">
    <property type="term" value="F:molybdopterin cofactor binding"/>
    <property type="evidence" value="ECO:0007669"/>
    <property type="project" value="InterPro"/>
</dbReference>
<evidence type="ECO:0000259" key="6">
    <source>
        <dbReference type="Pfam" id="PF01568"/>
    </source>
</evidence>
<keyword evidence="4" id="KW-0411">Iron-sulfur</keyword>
<dbReference type="Gene3D" id="3.40.50.740">
    <property type="match status" value="1"/>
</dbReference>
<keyword evidence="2" id="KW-0560">Oxidoreductase</keyword>
<dbReference type="Pfam" id="PF00384">
    <property type="entry name" value="Molybdopterin"/>
    <property type="match status" value="1"/>
</dbReference>
<evidence type="ECO:0000256" key="4">
    <source>
        <dbReference type="ARBA" id="ARBA00023014"/>
    </source>
</evidence>
<dbReference type="PANTHER" id="PTHR43105">
    <property type="entry name" value="RESPIRATORY NITRATE REDUCTASE"/>
    <property type="match status" value="1"/>
</dbReference>
<evidence type="ECO:0000259" key="5">
    <source>
        <dbReference type="Pfam" id="PF00384"/>
    </source>
</evidence>
<dbReference type="InterPro" id="IPR006656">
    <property type="entry name" value="Mopterin_OxRdtase"/>
</dbReference>
<dbReference type="InterPro" id="IPR006657">
    <property type="entry name" value="MoPterin_dinucl-bd_dom"/>
</dbReference>
<evidence type="ECO:0000256" key="1">
    <source>
        <dbReference type="ARBA" id="ARBA00022723"/>
    </source>
</evidence>
<evidence type="ECO:0000313" key="7">
    <source>
        <dbReference type="EMBL" id="OFW31786.1"/>
    </source>
</evidence>
<keyword evidence="3" id="KW-0408">Iron</keyword>
<dbReference type="PROSITE" id="PS00490">
    <property type="entry name" value="MOLYBDOPTERIN_PROK_2"/>
    <property type="match status" value="1"/>
</dbReference>
<dbReference type="NCBIfam" id="TIGR01591">
    <property type="entry name" value="Fdh-alpha"/>
    <property type="match status" value="1"/>
</dbReference>
<dbReference type="SUPFAM" id="SSF50692">
    <property type="entry name" value="ADC-like"/>
    <property type="match status" value="1"/>
</dbReference>
<dbReference type="SUPFAM" id="SSF53706">
    <property type="entry name" value="Formate dehydrogenase/DMSO reductase, domains 1-3"/>
    <property type="match status" value="1"/>
</dbReference>
<dbReference type="PANTHER" id="PTHR43105:SF14">
    <property type="entry name" value="FORMATE DEHYDROGENASE H"/>
    <property type="match status" value="1"/>
</dbReference>
<dbReference type="InterPro" id="IPR009010">
    <property type="entry name" value="Asp_de-COase-like_dom_sf"/>
</dbReference>
<dbReference type="GO" id="GO:0015942">
    <property type="term" value="P:formate metabolic process"/>
    <property type="evidence" value="ECO:0007669"/>
    <property type="project" value="InterPro"/>
</dbReference>
<dbReference type="GO" id="GO:0051536">
    <property type="term" value="F:iron-sulfur cluster binding"/>
    <property type="evidence" value="ECO:0007669"/>
    <property type="project" value="UniProtKB-KW"/>
</dbReference>
<feature type="domain" description="Molybdopterin dinucleotide-binding" evidence="6">
    <location>
        <begin position="414"/>
        <end position="520"/>
    </location>
</feature>
<dbReference type="PROSITE" id="PS00932">
    <property type="entry name" value="MOLYBDOPTERIN_PROK_3"/>
    <property type="match status" value="1"/>
</dbReference>
<dbReference type="GO" id="GO:0016020">
    <property type="term" value="C:membrane"/>
    <property type="evidence" value="ECO:0007669"/>
    <property type="project" value="TreeGrafter"/>
</dbReference>
<dbReference type="EMBL" id="MELI01000112">
    <property type="protein sequence ID" value="OFW31786.1"/>
    <property type="molecule type" value="Genomic_DNA"/>
</dbReference>
<name>A0A1F2UL63_9ACTN</name>
<dbReference type="GO" id="GO:0022904">
    <property type="term" value="P:respiratory electron transport chain"/>
    <property type="evidence" value="ECO:0007669"/>
    <property type="project" value="TreeGrafter"/>
</dbReference>
<accession>A0A1F2UL63</accession>
<gene>
    <name evidence="7" type="ORF">A2074_08425</name>
</gene>
<sequence length="526" mass="56979">MTNTIEDLAEANVILAIGTNTTEAHPIIGYQMKKAVREGGAKIIVVDPRRIPLVDFAEVWLELKPGTNVALLNGLMNVILTEGLADRDFIAARTEGFEALEAILPKYTPDVVATITGVAAEDIKQAARLYANAERAAICYTMGITQHTTGTDNVLAIANLAMMTGNLGKRGTGVNPLRGQNNVQGACDVGGLPNVFTGYQQVADEASREKFEKAWGVVLSGTPGLTLSEVMEKAGEGEIKALYIMGENPVVSDPDIDHVKKALDKLDFLVVQDIFLTETAEFADVVLPSACFAEKDGTFTNTERRVQRVRKATEPPGAAKPDWQIIAEIGLALRYPMRYNSAEEIFEEIRSLTPSYAGISYERIDEGGLHWPCPSAEHPGTPILHTQAFTRGKGFFSPIEHRASAEEANAEYPLILTTGRSLWQYHTGTMTRRSEALSSLAPKSWVEINPADAAKHDIADGDEVVLTSRRGCLTSTAMVTEGIRKGVVFMPFHYAESAANVLTNTAIDPVAKIPELKVCAVKLAKA</sequence>
<evidence type="ECO:0000313" key="8">
    <source>
        <dbReference type="Proteomes" id="UP000178086"/>
    </source>
</evidence>
<dbReference type="InterPro" id="IPR006655">
    <property type="entry name" value="Mopterin_OxRdtase_prok_CS"/>
</dbReference>
<evidence type="ECO:0000256" key="3">
    <source>
        <dbReference type="ARBA" id="ARBA00023004"/>
    </source>
</evidence>
<dbReference type="InterPro" id="IPR006478">
    <property type="entry name" value="Formate_DH_asu"/>
</dbReference>
<dbReference type="Gene3D" id="3.40.228.10">
    <property type="entry name" value="Dimethylsulfoxide Reductase, domain 2"/>
    <property type="match status" value="1"/>
</dbReference>